<reference evidence="1" key="1">
    <citation type="submission" date="2020-04" db="EMBL/GenBank/DDBJ databases">
        <authorList>
            <person name="Chiriac C."/>
            <person name="Salcher M."/>
            <person name="Ghai R."/>
            <person name="Kavagutti S V."/>
        </authorList>
    </citation>
    <scope>NUCLEOTIDE SEQUENCE</scope>
</reference>
<dbReference type="InterPro" id="IPR027412">
    <property type="entry name" value="Gp9_C_dom_sf"/>
</dbReference>
<proteinExistence type="predicted"/>
<dbReference type="Gene3D" id="2.60.40.1680">
    <property type="entry name" value="4-oxalocrotonate tautomerase-like"/>
    <property type="match status" value="1"/>
</dbReference>
<protein>
    <submittedName>
        <fullName evidence="1">Uncharacterized protein</fullName>
    </submittedName>
</protein>
<evidence type="ECO:0000313" key="1">
    <source>
        <dbReference type="EMBL" id="CAB4157802.1"/>
    </source>
</evidence>
<sequence>MATVDKAFRIKNGLVVEGATATVNGSSVLTEASTEFLQDTTAAMFTGGSSTGISFSYNDTTGVIDATVSADPIFGDKITFEGTTPDAYELTLQVVDPTQDVTVTLPNATDTLVGKATTDTLTNKSISGATNTLSNIGNASLTNSAVTVNGTSISLGSSGTVTANTTNALTIGTGLSGTSFNGSAAVTVAIDSTVATTSGTQTLTNKTLTSPVVTGLTLNDSSIVFEGSSADAHETTLTVTNPTEDRTITLPNVSGTVVTTGDTGSVTNTMLAGSIANEKLTNSSITINGTATALGGSINITSGVSSVSGTTNQIAVSATTGDITLSLPSTVTFPGTVTLNADPTQALQAATKQYVDAVAQGLNVHASCIAATTANVNLANALEAGDIIDGVTLVAGDRVLVKNQSTASQNGIYVVQATGAAVRATDFDTPTEIVPGDFVFVSGGTNYDNTGWVQTDKVTTVGTDPINFTQFSGAGTYQAGNGLTLTGNSFSINTGVTVDINTAQTLTNKTLTSPSITNPTVSGLYLSDNSIVIEGTNDVHETTLTFTDPTQDNTVTVKNASGTLAFTTDIESAVDAFGAAVTGGTAISASYANTSNILTITNTGVTGLTGTTDQVTVSASTGSVTLSLPQSIAATSSPTFAALSIGSGTLTAGSVTLADALIGSATTSVTTTSATVVDTWSTTTYDTAKYIVQMKNGNDIEAIEVLVTVDGNNNVYITEYADLISNAQLGTIDADYLSGNARLLVTSTNGTTVKVHKTLIEA</sequence>
<gene>
    <name evidence="1" type="ORF">UFOVP694_49</name>
</gene>
<name>A0A6J5NGF8_9CAUD</name>
<organism evidence="1">
    <name type="scientific">uncultured Caudovirales phage</name>
    <dbReference type="NCBI Taxonomy" id="2100421"/>
    <lineage>
        <taxon>Viruses</taxon>
        <taxon>Duplodnaviria</taxon>
        <taxon>Heunggongvirae</taxon>
        <taxon>Uroviricota</taxon>
        <taxon>Caudoviricetes</taxon>
        <taxon>Peduoviridae</taxon>
        <taxon>Maltschvirus</taxon>
        <taxon>Maltschvirus maltsch</taxon>
    </lineage>
</organism>
<dbReference type="EMBL" id="LR796651">
    <property type="protein sequence ID" value="CAB4157802.1"/>
    <property type="molecule type" value="Genomic_DNA"/>
</dbReference>
<accession>A0A6J5NGF8</accession>